<evidence type="ECO:0000256" key="2">
    <source>
        <dbReference type="ARBA" id="ARBA00022670"/>
    </source>
</evidence>
<dbReference type="AlphaFoldDB" id="A0A5N5CYC6"/>
<evidence type="ECO:0000256" key="5">
    <source>
        <dbReference type="SAM" id="MobiDB-lite"/>
    </source>
</evidence>
<dbReference type="InterPro" id="IPR036440">
    <property type="entry name" value="Peptidase_C15-like_sf"/>
</dbReference>
<dbReference type="PANTHER" id="PTHR23402">
    <property type="entry name" value="PROTEASE FAMILY C15 PYROGLUTAMYL-PEPTIDASE I-RELATED"/>
    <property type="match status" value="1"/>
</dbReference>
<keyword evidence="3" id="KW-0378">Hydrolase</keyword>
<dbReference type="EMBL" id="VCHE01000139">
    <property type="protein sequence ID" value="KAB2570368.1"/>
    <property type="molecule type" value="Genomic_DNA"/>
</dbReference>
<evidence type="ECO:0000256" key="1">
    <source>
        <dbReference type="ARBA" id="ARBA00006641"/>
    </source>
</evidence>
<proteinExistence type="inferred from homology"/>
<dbReference type="PANTHER" id="PTHR23402:SF1">
    <property type="entry name" value="PYROGLUTAMYL-PEPTIDASE I"/>
    <property type="match status" value="1"/>
</dbReference>
<sequence length="208" mass="22564">MGDIRASNADAARPDVPSAEPSEREVTVLVTGFGPFLDEFPINPSWEIARSLPSHLTLPPQPPIPSSSPSAPNTKPPSPTKIKIITPPAPLRVSYHPTAAILPELLTTHAPDLVLHIGLAAGRDFFAIERSSARLGYARNDDVDGRRWTSAESDAAWPRYPERLETGLGFAGVIYSLETATAYIVGAWWLGLANNGMTDEQRRTLDPH</sequence>
<feature type="region of interest" description="Disordered" evidence="5">
    <location>
        <begin position="53"/>
        <end position="80"/>
    </location>
</feature>
<keyword evidence="2" id="KW-0645">Protease</keyword>
<evidence type="ECO:0008006" key="8">
    <source>
        <dbReference type="Google" id="ProtNLM"/>
    </source>
</evidence>
<dbReference type="OrthoDB" id="407146at2759"/>
<dbReference type="Gene3D" id="3.40.630.20">
    <property type="entry name" value="Peptidase C15, pyroglutamyl peptidase I-like"/>
    <property type="match status" value="1"/>
</dbReference>
<dbReference type="Proteomes" id="UP000325902">
    <property type="component" value="Unassembled WGS sequence"/>
</dbReference>
<evidence type="ECO:0000256" key="4">
    <source>
        <dbReference type="ARBA" id="ARBA00022807"/>
    </source>
</evidence>
<keyword evidence="4" id="KW-0788">Thiol protease</keyword>
<dbReference type="SUPFAM" id="SSF53182">
    <property type="entry name" value="Pyrrolidone carboxyl peptidase (pyroglutamate aminopeptidase)"/>
    <property type="match status" value="1"/>
</dbReference>
<comment type="caution">
    <text evidence="6">The sequence shown here is derived from an EMBL/GenBank/DDBJ whole genome shotgun (WGS) entry which is preliminary data.</text>
</comment>
<feature type="region of interest" description="Disordered" evidence="5">
    <location>
        <begin position="1"/>
        <end position="24"/>
    </location>
</feature>
<dbReference type="InterPro" id="IPR016125">
    <property type="entry name" value="Peptidase_C15-like"/>
</dbReference>
<name>A0A5N5CYC6_9PEZI</name>
<feature type="non-terminal residue" evidence="6">
    <location>
        <position position="208"/>
    </location>
</feature>
<dbReference type="GO" id="GO:0008234">
    <property type="term" value="F:cysteine-type peptidase activity"/>
    <property type="evidence" value="ECO:0007669"/>
    <property type="project" value="UniProtKB-KW"/>
</dbReference>
<dbReference type="GO" id="GO:0006508">
    <property type="term" value="P:proteolysis"/>
    <property type="evidence" value="ECO:0007669"/>
    <property type="project" value="UniProtKB-KW"/>
</dbReference>
<organism evidence="6 7">
    <name type="scientific">Lasiodiplodia theobromae</name>
    <dbReference type="NCBI Taxonomy" id="45133"/>
    <lineage>
        <taxon>Eukaryota</taxon>
        <taxon>Fungi</taxon>
        <taxon>Dikarya</taxon>
        <taxon>Ascomycota</taxon>
        <taxon>Pezizomycotina</taxon>
        <taxon>Dothideomycetes</taxon>
        <taxon>Dothideomycetes incertae sedis</taxon>
        <taxon>Botryosphaeriales</taxon>
        <taxon>Botryosphaeriaceae</taxon>
        <taxon>Lasiodiplodia</taxon>
    </lineage>
</organism>
<comment type="similarity">
    <text evidence="1">Belongs to the peptidase C15 family.</text>
</comment>
<evidence type="ECO:0000313" key="7">
    <source>
        <dbReference type="Proteomes" id="UP000325902"/>
    </source>
</evidence>
<keyword evidence="7" id="KW-1185">Reference proteome</keyword>
<gene>
    <name evidence="6" type="ORF">DBV05_g10948</name>
</gene>
<protein>
    <recommendedName>
        <fullName evidence="8">Pyroglutamyl-peptidase 1</fullName>
    </recommendedName>
</protein>
<evidence type="ECO:0000256" key="3">
    <source>
        <dbReference type="ARBA" id="ARBA00022801"/>
    </source>
</evidence>
<evidence type="ECO:0000313" key="6">
    <source>
        <dbReference type="EMBL" id="KAB2570368.1"/>
    </source>
</evidence>
<reference evidence="6 7" key="1">
    <citation type="journal article" date="2019" name="Sci. Rep.">
        <title>A multi-omics analysis of the grapevine pathogen Lasiodiplodia theobromae reveals that temperature affects the expression of virulence- and pathogenicity-related genes.</title>
        <authorList>
            <person name="Felix C."/>
            <person name="Meneses R."/>
            <person name="Goncalves M.F.M."/>
            <person name="Tilleman L."/>
            <person name="Duarte A.S."/>
            <person name="Jorrin-Novo J.V."/>
            <person name="Van de Peer Y."/>
            <person name="Deforce D."/>
            <person name="Van Nieuwerburgh F."/>
            <person name="Esteves A.C."/>
            <person name="Alves A."/>
        </authorList>
    </citation>
    <scope>NUCLEOTIDE SEQUENCE [LARGE SCALE GENOMIC DNA]</scope>
    <source>
        <strain evidence="6 7">LA-SOL3</strain>
    </source>
</reference>
<accession>A0A5N5CYC6</accession>